<dbReference type="Gene3D" id="3.10.520.10">
    <property type="entry name" value="ApbE-like domains"/>
    <property type="match status" value="2"/>
</dbReference>
<keyword evidence="7" id="KW-0274">FAD</keyword>
<dbReference type="Pfam" id="PF02424">
    <property type="entry name" value="ApbE"/>
    <property type="match status" value="2"/>
</dbReference>
<keyword evidence="8" id="KW-0460">Magnesium</keyword>
<dbReference type="EMBL" id="FNOB01000003">
    <property type="protein sequence ID" value="SDW36864.1"/>
    <property type="molecule type" value="Genomic_DNA"/>
</dbReference>
<comment type="catalytic activity">
    <reaction evidence="10">
        <text>L-threonyl-[protein] + FAD = FMN-L-threonyl-[protein] + AMP + H(+)</text>
        <dbReference type="Rhea" id="RHEA:36847"/>
        <dbReference type="Rhea" id="RHEA-COMP:11060"/>
        <dbReference type="Rhea" id="RHEA-COMP:11061"/>
        <dbReference type="ChEBI" id="CHEBI:15378"/>
        <dbReference type="ChEBI" id="CHEBI:30013"/>
        <dbReference type="ChEBI" id="CHEBI:57692"/>
        <dbReference type="ChEBI" id="CHEBI:74257"/>
        <dbReference type="ChEBI" id="CHEBI:456215"/>
        <dbReference type="EC" id="2.7.1.180"/>
    </reaction>
</comment>
<evidence type="ECO:0000256" key="10">
    <source>
        <dbReference type="ARBA" id="ARBA00048540"/>
    </source>
</evidence>
<dbReference type="EC" id="2.7.1.180" evidence="2"/>
<dbReference type="SUPFAM" id="SSF143631">
    <property type="entry name" value="ApbE-like"/>
    <property type="match status" value="1"/>
</dbReference>
<dbReference type="Proteomes" id="UP000199541">
    <property type="component" value="Unassembled WGS sequence"/>
</dbReference>
<dbReference type="InterPro" id="IPR003374">
    <property type="entry name" value="ApbE-like_sf"/>
</dbReference>
<comment type="caution">
    <text evidence="11">The sequence shown here is derived from an EMBL/GenBank/DDBJ whole genome shotgun (WGS) entry which is preliminary data.</text>
</comment>
<dbReference type="AlphaFoldDB" id="A0AAN4UPV8"/>
<keyword evidence="6" id="KW-0479">Metal-binding</keyword>
<dbReference type="GO" id="GO:0016740">
    <property type="term" value="F:transferase activity"/>
    <property type="evidence" value="ECO:0007669"/>
    <property type="project" value="UniProtKB-KW"/>
</dbReference>
<evidence type="ECO:0000256" key="4">
    <source>
        <dbReference type="ARBA" id="ARBA00022630"/>
    </source>
</evidence>
<name>A0AAN4UPV8_9RHOB</name>
<evidence type="ECO:0000256" key="7">
    <source>
        <dbReference type="ARBA" id="ARBA00022827"/>
    </source>
</evidence>
<keyword evidence="12" id="KW-0449">Lipoprotein</keyword>
<keyword evidence="5 11" id="KW-0808">Transferase</keyword>
<reference evidence="11" key="3">
    <citation type="submission" date="2023-06" db="EMBL/GenBank/DDBJ databases">
        <authorList>
            <person name="Sun Q."/>
            <person name="Zhou Y."/>
        </authorList>
    </citation>
    <scope>NUCLEOTIDE SEQUENCE</scope>
    <source>
        <strain evidence="11">CGMCC 1.10859</strain>
    </source>
</reference>
<dbReference type="Proteomes" id="UP000634647">
    <property type="component" value="Unassembled WGS sequence"/>
</dbReference>
<evidence type="ECO:0000256" key="9">
    <source>
        <dbReference type="ARBA" id="ARBA00031306"/>
    </source>
</evidence>
<evidence type="ECO:0000256" key="1">
    <source>
        <dbReference type="ARBA" id="ARBA00001946"/>
    </source>
</evidence>
<evidence type="ECO:0000256" key="8">
    <source>
        <dbReference type="ARBA" id="ARBA00022842"/>
    </source>
</evidence>
<keyword evidence="13" id="KW-1185">Reference proteome</keyword>
<dbReference type="EMBL" id="BNAB01000003">
    <property type="protein sequence ID" value="GHE00120.1"/>
    <property type="molecule type" value="Genomic_DNA"/>
</dbReference>
<dbReference type="InterPro" id="IPR024932">
    <property type="entry name" value="ApbE"/>
</dbReference>
<sequence length="240" mass="25936">MGMPVIVEIRDTADFAPFGAVFKLLQAADARFSPYRRDSELCRFDRGEISAGDLSAEMRDVLDLADMTKTQTHGYFRIRRPDGALDPSGVVKGWALKRAADLLRGLGHRHFCVEIAGDMELSGLDAEGGPWRVGLSNPFARDEIIKVLGLSDCGIATSGTAARGQHIYDPHDPGREITRIVSLTVIGPDVLEADRFATAAFAMEEDGITFIEETPGLEGYMVGADGVATMTSGFNELVVT</sequence>
<reference evidence="11" key="1">
    <citation type="journal article" date="2014" name="Int. J. Syst. Evol. Microbiol.">
        <title>Complete genome sequence of Corynebacterium casei LMG S-19264T (=DSM 44701T), isolated from a smear-ripened cheese.</title>
        <authorList>
            <consortium name="US DOE Joint Genome Institute (JGI-PGF)"/>
            <person name="Walter F."/>
            <person name="Albersmeier A."/>
            <person name="Kalinowski J."/>
            <person name="Ruckert C."/>
        </authorList>
    </citation>
    <scope>NUCLEOTIDE SEQUENCE</scope>
    <source>
        <strain evidence="11">CGMCC 1.10859</strain>
    </source>
</reference>
<gene>
    <name evidence="11" type="primary">apbE</name>
    <name evidence="11" type="ORF">GCM10008024_10560</name>
    <name evidence="12" type="ORF">SAMN05444006_10335</name>
</gene>
<reference evidence="12 13" key="2">
    <citation type="submission" date="2016-10" db="EMBL/GenBank/DDBJ databases">
        <authorList>
            <person name="Varghese N."/>
            <person name="Submissions S."/>
        </authorList>
    </citation>
    <scope>NUCLEOTIDE SEQUENCE [LARGE SCALE GENOMIC DNA]</scope>
    <source>
        <strain evidence="12 13">DSM 24802</strain>
    </source>
</reference>
<evidence type="ECO:0000256" key="3">
    <source>
        <dbReference type="ARBA" id="ARBA00016337"/>
    </source>
</evidence>
<dbReference type="PANTHER" id="PTHR30040">
    <property type="entry name" value="THIAMINE BIOSYNTHESIS LIPOPROTEIN APBE"/>
    <property type="match status" value="1"/>
</dbReference>
<dbReference type="PANTHER" id="PTHR30040:SF2">
    <property type="entry name" value="FAD:PROTEIN FMN TRANSFERASE"/>
    <property type="match status" value="1"/>
</dbReference>
<evidence type="ECO:0000313" key="12">
    <source>
        <dbReference type="EMBL" id="SDW36864.1"/>
    </source>
</evidence>
<organism evidence="11 14">
    <name type="scientific">Allgaiera indica</name>
    <dbReference type="NCBI Taxonomy" id="765699"/>
    <lineage>
        <taxon>Bacteria</taxon>
        <taxon>Pseudomonadati</taxon>
        <taxon>Pseudomonadota</taxon>
        <taxon>Alphaproteobacteria</taxon>
        <taxon>Rhodobacterales</taxon>
        <taxon>Paracoccaceae</taxon>
        <taxon>Allgaiera</taxon>
    </lineage>
</organism>
<evidence type="ECO:0000313" key="14">
    <source>
        <dbReference type="Proteomes" id="UP000634647"/>
    </source>
</evidence>
<comment type="cofactor">
    <cofactor evidence="1">
        <name>Mg(2+)</name>
        <dbReference type="ChEBI" id="CHEBI:18420"/>
    </cofactor>
</comment>
<evidence type="ECO:0000256" key="2">
    <source>
        <dbReference type="ARBA" id="ARBA00011955"/>
    </source>
</evidence>
<evidence type="ECO:0000256" key="6">
    <source>
        <dbReference type="ARBA" id="ARBA00022723"/>
    </source>
</evidence>
<protein>
    <recommendedName>
        <fullName evidence="3">FAD:protein FMN transferase</fullName>
        <ecNumber evidence="2">2.7.1.180</ecNumber>
    </recommendedName>
    <alternativeName>
        <fullName evidence="9">Flavin transferase</fullName>
    </alternativeName>
</protein>
<dbReference type="GO" id="GO:0046872">
    <property type="term" value="F:metal ion binding"/>
    <property type="evidence" value="ECO:0007669"/>
    <property type="project" value="UniProtKB-KW"/>
</dbReference>
<evidence type="ECO:0000313" key="11">
    <source>
        <dbReference type="EMBL" id="GHE00120.1"/>
    </source>
</evidence>
<proteinExistence type="predicted"/>
<accession>A0AAN4UPV8</accession>
<evidence type="ECO:0000313" key="13">
    <source>
        <dbReference type="Proteomes" id="UP000199541"/>
    </source>
</evidence>
<keyword evidence="4" id="KW-0285">Flavoprotein</keyword>
<evidence type="ECO:0000256" key="5">
    <source>
        <dbReference type="ARBA" id="ARBA00022679"/>
    </source>
</evidence>